<gene>
    <name evidence="5" type="primary">LOC120261081</name>
</gene>
<evidence type="ECO:0000256" key="2">
    <source>
        <dbReference type="PROSITE-ProRule" id="PRU00708"/>
    </source>
</evidence>
<dbReference type="Gene3D" id="1.25.40.10">
    <property type="entry name" value="Tetratricopeptide repeat domain"/>
    <property type="match status" value="5"/>
</dbReference>
<dbReference type="Pfam" id="PF20431">
    <property type="entry name" value="E_motif"/>
    <property type="match status" value="1"/>
</dbReference>
<feature type="repeat" description="PPR" evidence="2">
    <location>
        <begin position="362"/>
        <end position="396"/>
    </location>
</feature>
<dbReference type="Pfam" id="PF01535">
    <property type="entry name" value="PPR"/>
    <property type="match status" value="6"/>
</dbReference>
<protein>
    <submittedName>
        <fullName evidence="5">Pentatricopeptide repeat-containing protein At1g11290, chloroplastic-like</fullName>
    </submittedName>
</protein>
<dbReference type="GO" id="GO:0009451">
    <property type="term" value="P:RNA modification"/>
    <property type="evidence" value="ECO:0007669"/>
    <property type="project" value="InterPro"/>
</dbReference>
<dbReference type="PROSITE" id="PS51375">
    <property type="entry name" value="PPR"/>
    <property type="match status" value="5"/>
</dbReference>
<accession>A0AB40BBK7</accession>
<dbReference type="FunFam" id="1.25.40.10:FF:000090">
    <property type="entry name" value="Pentatricopeptide repeat-containing protein, chloroplastic"/>
    <property type="match status" value="1"/>
</dbReference>
<keyword evidence="4" id="KW-1185">Reference proteome</keyword>
<feature type="coiled-coil region" evidence="3">
    <location>
        <begin position="235"/>
        <end position="262"/>
    </location>
</feature>
<dbReference type="PANTHER" id="PTHR47926">
    <property type="entry name" value="PENTATRICOPEPTIDE REPEAT-CONTAINING PROTEIN"/>
    <property type="match status" value="1"/>
</dbReference>
<evidence type="ECO:0000256" key="3">
    <source>
        <dbReference type="SAM" id="Coils"/>
    </source>
</evidence>
<dbReference type="AlphaFoldDB" id="A0AB40BBK7"/>
<dbReference type="Pfam" id="PF13041">
    <property type="entry name" value="PPR_2"/>
    <property type="match status" value="1"/>
</dbReference>
<dbReference type="GO" id="GO:0003723">
    <property type="term" value="F:RNA binding"/>
    <property type="evidence" value="ECO:0007669"/>
    <property type="project" value="InterPro"/>
</dbReference>
<name>A0AB40BBK7_DIOCR</name>
<keyword evidence="1" id="KW-0677">Repeat</keyword>
<dbReference type="GeneID" id="120261081"/>
<dbReference type="NCBIfam" id="TIGR00756">
    <property type="entry name" value="PPR"/>
    <property type="match status" value="5"/>
</dbReference>
<dbReference type="RefSeq" id="XP_039124695.1">
    <property type="nucleotide sequence ID" value="XM_039268761.1"/>
</dbReference>
<dbReference type="InterPro" id="IPR046848">
    <property type="entry name" value="E_motif"/>
</dbReference>
<organism evidence="4 5">
    <name type="scientific">Dioscorea cayennensis subsp. rotundata</name>
    <name type="common">White Guinea yam</name>
    <name type="synonym">Dioscorea rotundata</name>
    <dbReference type="NCBI Taxonomy" id="55577"/>
    <lineage>
        <taxon>Eukaryota</taxon>
        <taxon>Viridiplantae</taxon>
        <taxon>Streptophyta</taxon>
        <taxon>Embryophyta</taxon>
        <taxon>Tracheophyta</taxon>
        <taxon>Spermatophyta</taxon>
        <taxon>Magnoliopsida</taxon>
        <taxon>Liliopsida</taxon>
        <taxon>Dioscoreales</taxon>
        <taxon>Dioscoreaceae</taxon>
        <taxon>Dioscorea</taxon>
    </lineage>
</organism>
<evidence type="ECO:0000313" key="5">
    <source>
        <dbReference type="RefSeq" id="XP_039124695.1"/>
    </source>
</evidence>
<dbReference type="PANTHER" id="PTHR47926:SF342">
    <property type="entry name" value="TETRATRICOPEPTIDE-LIKE HELICAL DOMAIN-CONTAINING PROTEIN-RELATED"/>
    <property type="match status" value="1"/>
</dbReference>
<feature type="repeat" description="PPR" evidence="2">
    <location>
        <begin position="496"/>
        <end position="530"/>
    </location>
</feature>
<evidence type="ECO:0000313" key="4">
    <source>
        <dbReference type="Proteomes" id="UP001515500"/>
    </source>
</evidence>
<keyword evidence="3" id="KW-0175">Coiled coil</keyword>
<feature type="repeat" description="PPR" evidence="2">
    <location>
        <begin position="115"/>
        <end position="145"/>
    </location>
</feature>
<evidence type="ECO:0000256" key="1">
    <source>
        <dbReference type="ARBA" id="ARBA00022737"/>
    </source>
</evidence>
<dbReference type="InterPro" id="IPR011990">
    <property type="entry name" value="TPR-like_helical_dom_sf"/>
</dbReference>
<sequence length="679" mass="74823">MRSHARLLKLGLDHNRVIVTQLLQSYAGAASLAAARRLFDEIPSPARDPPLWTSIISAYANSHHPLPALQLFSLMPHPNPFAASSAGRAAAALSNPLLSRSLHALLLTRGLLHPNIIVQTSIVNMYAKSGDLDSSHKVFDEMLERNVITWNSLISGYANAGKGALALEMFYRMRCVETEVAADGFTIPSALTACAALSDWQSGVQVHAFLVVAGFGCDSAVSSSLANMYFRCGDVRAAERAIEDIEEEEEEEEEEEDSMILKLMMVKGYVFNELYEDALRIIHPGNDFVKMIVVDPSVVGSILAACSNLLFLHLGRQIHGLIVTTGVSRINHVVDCALIDMYSGCSGMEQAQVVFDMLPERYITHWNAMIRGYTHNGLLAKAIELFNEMPEKNVISWTAMISGYIQAGLPGEGLRLFARLYNEAKSSIHGNRFTLVSALGACSSLTALRLGKQIHGHILRTATEHVVVQTGLVDMYSKSGNLNYAQRVFDRMADKNVITWTSMISGCSAHGLGHQAIELLEQMMTTGFRPNEVTFVAILSACSHCGLVDEGLHYFSLMRNEYKIAPTSYHYSCVIDLLVRSGKLDEAWKLITELKEINEEDGDVWGAMLGGCELHGNVTIGSNVAKMMVERKRQTPETYVALANVYASAEMWDDVYRVREESKNHGVVKEPGQSLIHIN</sequence>
<dbReference type="Proteomes" id="UP001515500">
    <property type="component" value="Chromosome 1"/>
</dbReference>
<dbReference type="InterPro" id="IPR002885">
    <property type="entry name" value="PPR_rpt"/>
</dbReference>
<proteinExistence type="predicted"/>
<reference evidence="5" key="2">
    <citation type="submission" date="2025-08" db="UniProtKB">
        <authorList>
            <consortium name="RefSeq"/>
        </authorList>
    </citation>
    <scope>IDENTIFICATION</scope>
</reference>
<dbReference type="InterPro" id="IPR046960">
    <property type="entry name" value="PPR_At4g14850-like_plant"/>
</dbReference>
<feature type="repeat" description="PPR" evidence="2">
    <location>
        <begin position="567"/>
        <end position="601"/>
    </location>
</feature>
<reference evidence="4" key="1">
    <citation type="submission" date="2025-05" db="UniProtKB">
        <authorList>
            <consortium name="RefSeq"/>
        </authorList>
    </citation>
    <scope>NUCLEOTIDE SEQUENCE [LARGE SCALE GENOMIC DNA]</scope>
</reference>
<feature type="repeat" description="PPR" evidence="2">
    <location>
        <begin position="146"/>
        <end position="180"/>
    </location>
</feature>